<keyword evidence="1" id="KW-0472">Membrane</keyword>
<gene>
    <name evidence="3" type="ORF">KDK95_30940</name>
</gene>
<keyword evidence="1" id="KW-1133">Transmembrane helix</keyword>
<name>A0A941IJH3_9ACTN</name>
<feature type="transmembrane region" description="Helical" evidence="1">
    <location>
        <begin position="52"/>
        <end position="72"/>
    </location>
</feature>
<dbReference type="AlphaFoldDB" id="A0A941IJH3"/>
<proteinExistence type="predicted"/>
<dbReference type="InterPro" id="IPR006311">
    <property type="entry name" value="TAT_signal"/>
</dbReference>
<feature type="chain" id="PRO_5036747282" description="Conjugal transfer protein TrbC" evidence="2">
    <location>
        <begin position="37"/>
        <end position="113"/>
    </location>
</feature>
<evidence type="ECO:0000256" key="2">
    <source>
        <dbReference type="SAM" id="SignalP"/>
    </source>
</evidence>
<feature type="transmembrane region" description="Helical" evidence="1">
    <location>
        <begin position="93"/>
        <end position="111"/>
    </location>
</feature>
<reference evidence="3" key="1">
    <citation type="submission" date="2021-04" db="EMBL/GenBank/DDBJ databases">
        <title>Genome based classification of Actinospica acidithermotolerans sp. nov., an actinobacterium isolated from an Indonesian hot spring.</title>
        <authorList>
            <person name="Kusuma A.B."/>
            <person name="Putra K.E."/>
            <person name="Nafisah S."/>
            <person name="Loh J."/>
            <person name="Nouioui I."/>
            <person name="Goodfellow M."/>
        </authorList>
    </citation>
    <scope>NUCLEOTIDE SEQUENCE</scope>
    <source>
        <strain evidence="3">MGRD01-02</strain>
    </source>
</reference>
<evidence type="ECO:0000256" key="1">
    <source>
        <dbReference type="SAM" id="Phobius"/>
    </source>
</evidence>
<evidence type="ECO:0000313" key="4">
    <source>
        <dbReference type="Proteomes" id="UP000676325"/>
    </source>
</evidence>
<dbReference type="RefSeq" id="WP_212521882.1">
    <property type="nucleotide sequence ID" value="NZ_JAGSOH010000154.1"/>
</dbReference>
<keyword evidence="4" id="KW-1185">Reference proteome</keyword>
<sequence length="113" mass="11309">MSTTPRISRRVIARAGVSAAAATALATLGAASPALAADDIPTVISNLENWLVGILAGLATLFLVIGGVRYVISGGNPGEVEKAKSAFKSAAMGYCLAILAPVVMTILKSIVGG</sequence>
<dbReference type="EMBL" id="JAGSOH010000154">
    <property type="protein sequence ID" value="MBR7830760.1"/>
    <property type="molecule type" value="Genomic_DNA"/>
</dbReference>
<dbReference type="Proteomes" id="UP000676325">
    <property type="component" value="Unassembled WGS sequence"/>
</dbReference>
<comment type="caution">
    <text evidence="3">The sequence shown here is derived from an EMBL/GenBank/DDBJ whole genome shotgun (WGS) entry which is preliminary data.</text>
</comment>
<accession>A0A941IJH3</accession>
<dbReference type="InterPro" id="IPR043993">
    <property type="entry name" value="T4SS_pilin"/>
</dbReference>
<evidence type="ECO:0000313" key="3">
    <source>
        <dbReference type="EMBL" id="MBR7830760.1"/>
    </source>
</evidence>
<dbReference type="PROSITE" id="PS51318">
    <property type="entry name" value="TAT"/>
    <property type="match status" value="1"/>
</dbReference>
<protein>
    <recommendedName>
        <fullName evidence="5">Conjugal transfer protein TrbC</fullName>
    </recommendedName>
</protein>
<feature type="signal peptide" evidence="2">
    <location>
        <begin position="1"/>
        <end position="36"/>
    </location>
</feature>
<keyword evidence="2" id="KW-0732">Signal</keyword>
<keyword evidence="1" id="KW-0812">Transmembrane</keyword>
<evidence type="ECO:0008006" key="5">
    <source>
        <dbReference type="Google" id="ProtNLM"/>
    </source>
</evidence>
<organism evidence="3 4">
    <name type="scientific">Actinospica acidithermotolerans</name>
    <dbReference type="NCBI Taxonomy" id="2828514"/>
    <lineage>
        <taxon>Bacteria</taxon>
        <taxon>Bacillati</taxon>
        <taxon>Actinomycetota</taxon>
        <taxon>Actinomycetes</taxon>
        <taxon>Catenulisporales</taxon>
        <taxon>Actinospicaceae</taxon>
        <taxon>Actinospica</taxon>
    </lineage>
</organism>
<dbReference type="Pfam" id="PF18895">
    <property type="entry name" value="T4SS_pilin"/>
    <property type="match status" value="1"/>
</dbReference>